<dbReference type="InterPro" id="IPR011032">
    <property type="entry name" value="GroES-like_sf"/>
</dbReference>
<dbReference type="SUPFAM" id="SSF51735">
    <property type="entry name" value="NAD(P)-binding Rossmann-fold domains"/>
    <property type="match status" value="1"/>
</dbReference>
<dbReference type="Gene3D" id="3.40.50.720">
    <property type="entry name" value="NAD(P)-binding Rossmann-like Domain"/>
    <property type="match status" value="1"/>
</dbReference>
<keyword evidence="5" id="KW-1185">Reference proteome</keyword>
<gene>
    <name evidence="4" type="ORF">MACH08_32710</name>
</gene>
<evidence type="ECO:0000313" key="5">
    <source>
        <dbReference type="Proteomes" id="UP001275436"/>
    </source>
</evidence>
<dbReference type="InterPro" id="IPR050129">
    <property type="entry name" value="Zn_alcohol_dh"/>
</dbReference>
<dbReference type="RefSeq" id="WP_077597136.1">
    <property type="nucleotide sequence ID" value="NZ_BSKO01000001.1"/>
</dbReference>
<evidence type="ECO:0000313" key="4">
    <source>
        <dbReference type="EMBL" id="GLO67487.1"/>
    </source>
</evidence>
<proteinExistence type="predicted"/>
<sequence>MDTVIYAGPKNILFQKNQKPILTKGWAIIKTSYAGICGSDLSIFAGVHPRAEAPLVMGHEFSGTIEEGHPTLKKGTRVTVNPLLRCGECHPCRNGYSHVCENLKLVGIDCDGGMGEYVKVPIHSIVPLKDNISMKLGALIEPVAVAVHAIRQGNYISGDSVVIFGAGTIGLCVALTLRSYGAKKLIIVEPNKLRIEKAKELGFQTIDPLSDSITEKILEETGNVGVDYVFDCAGHPSVVEAITDVVKVRGNIIVVAMYKQPPILDMRQGMFKELIIKFVRVYTDKDFQIAIDLVGDHKEYEEIITHVLQPEEAEKGFELLTRQTDAVKVMYEFNRRQL</sequence>
<dbReference type="SUPFAM" id="SSF50129">
    <property type="entry name" value="GroES-like"/>
    <property type="match status" value="1"/>
</dbReference>
<dbReference type="Pfam" id="PF00107">
    <property type="entry name" value="ADH_zinc_N"/>
    <property type="match status" value="1"/>
</dbReference>
<protein>
    <submittedName>
        <fullName evidence="4">Dehydrogenase</fullName>
    </submittedName>
</protein>
<dbReference type="PANTHER" id="PTHR43401">
    <property type="entry name" value="L-THREONINE 3-DEHYDROGENASE"/>
    <property type="match status" value="1"/>
</dbReference>
<evidence type="ECO:0000259" key="3">
    <source>
        <dbReference type="Pfam" id="PF08240"/>
    </source>
</evidence>
<dbReference type="InterPro" id="IPR036291">
    <property type="entry name" value="NAD(P)-bd_dom_sf"/>
</dbReference>
<evidence type="ECO:0000259" key="2">
    <source>
        <dbReference type="Pfam" id="PF00107"/>
    </source>
</evidence>
<comment type="caution">
    <text evidence="4">The sequence shown here is derived from an EMBL/GenBank/DDBJ whole genome shotgun (WGS) entry which is preliminary data.</text>
</comment>
<dbReference type="PANTHER" id="PTHR43401:SF2">
    <property type="entry name" value="L-THREONINE 3-DEHYDROGENASE"/>
    <property type="match status" value="1"/>
</dbReference>
<dbReference type="Pfam" id="PF08240">
    <property type="entry name" value="ADH_N"/>
    <property type="match status" value="1"/>
</dbReference>
<organism evidence="4 5">
    <name type="scientific">Oceanobacillus kimchii</name>
    <dbReference type="NCBI Taxonomy" id="746691"/>
    <lineage>
        <taxon>Bacteria</taxon>
        <taxon>Bacillati</taxon>
        <taxon>Bacillota</taxon>
        <taxon>Bacilli</taxon>
        <taxon>Bacillales</taxon>
        <taxon>Bacillaceae</taxon>
        <taxon>Oceanobacillus</taxon>
    </lineage>
</organism>
<name>A0ABQ5TMW9_9BACI</name>
<feature type="domain" description="Alcohol dehydrogenase-like C-terminal" evidence="2">
    <location>
        <begin position="169"/>
        <end position="294"/>
    </location>
</feature>
<accession>A0ABQ5TMW9</accession>
<reference evidence="4 5" key="1">
    <citation type="submission" date="2023-02" db="EMBL/GenBank/DDBJ databases">
        <title>Oceanobacillus kimchii IFOP_LL358 isolated form Alexandrium catenella lab strain.</title>
        <authorList>
            <person name="Gajardo G."/>
            <person name="Ueki S."/>
            <person name="Maruyama F."/>
        </authorList>
    </citation>
    <scope>NUCLEOTIDE SEQUENCE [LARGE SCALE GENOMIC DNA]</scope>
    <source>
        <strain evidence="4 5">IFOP_LL358</strain>
    </source>
</reference>
<dbReference type="EMBL" id="BSKO01000001">
    <property type="protein sequence ID" value="GLO67487.1"/>
    <property type="molecule type" value="Genomic_DNA"/>
</dbReference>
<feature type="domain" description="Alcohol dehydrogenase-like N-terminal" evidence="3">
    <location>
        <begin position="24"/>
        <end position="130"/>
    </location>
</feature>
<dbReference type="InterPro" id="IPR013154">
    <property type="entry name" value="ADH-like_N"/>
</dbReference>
<evidence type="ECO:0000256" key="1">
    <source>
        <dbReference type="ARBA" id="ARBA00023002"/>
    </source>
</evidence>
<dbReference type="Gene3D" id="3.90.180.10">
    <property type="entry name" value="Medium-chain alcohol dehydrogenases, catalytic domain"/>
    <property type="match status" value="1"/>
</dbReference>
<dbReference type="Proteomes" id="UP001275436">
    <property type="component" value="Unassembled WGS sequence"/>
</dbReference>
<keyword evidence="1" id="KW-0560">Oxidoreductase</keyword>
<dbReference type="InterPro" id="IPR013149">
    <property type="entry name" value="ADH-like_C"/>
</dbReference>